<sequence>MGALDVCACGLCLARARRRPVAARGHCGTRLGARLDLRQSQRGRFLALARSARQNPQPEVVRAAVLLDRARFSPGAIDGIDGDNFRKAVGVYQKQKSLDGTGHLDQATWDKLVADSAPVLVRRKVTAAEAKGPFVRRISAKMEAQAKLARLSYT</sequence>
<dbReference type="Gene3D" id="1.10.101.10">
    <property type="entry name" value="PGBD-like superfamily/PGBD"/>
    <property type="match status" value="1"/>
</dbReference>
<dbReference type="InterPro" id="IPR036366">
    <property type="entry name" value="PGBDSf"/>
</dbReference>
<dbReference type="AlphaFoldDB" id="A0AA42CJW9"/>
<dbReference type="SUPFAM" id="SSF47090">
    <property type="entry name" value="PGBD-like"/>
    <property type="match status" value="1"/>
</dbReference>
<feature type="domain" description="Peptidoglycan binding-like" evidence="1">
    <location>
        <begin position="58"/>
        <end position="112"/>
    </location>
</feature>
<comment type="caution">
    <text evidence="2">The sequence shown here is derived from an EMBL/GenBank/DDBJ whole genome shotgun (WGS) entry which is preliminary data.</text>
</comment>
<dbReference type="RefSeq" id="WP_282584921.1">
    <property type="nucleotide sequence ID" value="NZ_JAMOIM010000006.1"/>
</dbReference>
<organism evidence="2 3">
    <name type="scientific">Lichenifustis flavocetrariae</name>
    <dbReference type="NCBI Taxonomy" id="2949735"/>
    <lineage>
        <taxon>Bacteria</taxon>
        <taxon>Pseudomonadati</taxon>
        <taxon>Pseudomonadota</taxon>
        <taxon>Alphaproteobacteria</taxon>
        <taxon>Hyphomicrobiales</taxon>
        <taxon>Lichenihabitantaceae</taxon>
        <taxon>Lichenifustis</taxon>
    </lineage>
</organism>
<dbReference type="Proteomes" id="UP001165667">
    <property type="component" value="Unassembled WGS sequence"/>
</dbReference>
<proteinExistence type="predicted"/>
<gene>
    <name evidence="2" type="ORF">M8523_11030</name>
</gene>
<protein>
    <submittedName>
        <fullName evidence="2">Peptidoglycan-binding protein</fullName>
    </submittedName>
</protein>
<accession>A0AA42CJW9</accession>
<name>A0AA42CJW9_9HYPH</name>
<keyword evidence="3" id="KW-1185">Reference proteome</keyword>
<dbReference type="Pfam" id="PF01471">
    <property type="entry name" value="PG_binding_1"/>
    <property type="match status" value="1"/>
</dbReference>
<evidence type="ECO:0000313" key="3">
    <source>
        <dbReference type="Proteomes" id="UP001165667"/>
    </source>
</evidence>
<dbReference type="EMBL" id="JAMOIM010000006">
    <property type="protein sequence ID" value="MCW6508551.1"/>
    <property type="molecule type" value="Genomic_DNA"/>
</dbReference>
<evidence type="ECO:0000313" key="2">
    <source>
        <dbReference type="EMBL" id="MCW6508551.1"/>
    </source>
</evidence>
<evidence type="ECO:0000259" key="1">
    <source>
        <dbReference type="Pfam" id="PF01471"/>
    </source>
</evidence>
<dbReference type="InterPro" id="IPR002477">
    <property type="entry name" value="Peptidoglycan-bd-like"/>
</dbReference>
<reference evidence="2" key="1">
    <citation type="submission" date="2022-05" db="EMBL/GenBank/DDBJ databases">
        <authorList>
            <person name="Pankratov T."/>
        </authorList>
    </citation>
    <scope>NUCLEOTIDE SEQUENCE</scope>
    <source>
        <strain evidence="2">BP6-180914</strain>
    </source>
</reference>
<dbReference type="InterPro" id="IPR036365">
    <property type="entry name" value="PGBD-like_sf"/>
</dbReference>